<keyword evidence="3" id="KW-1185">Reference proteome</keyword>
<organism evidence="2 3">
    <name type="scientific">Rhodanobacter terrae</name>
    <dbReference type="NCBI Taxonomy" id="418647"/>
    <lineage>
        <taxon>Bacteria</taxon>
        <taxon>Pseudomonadati</taxon>
        <taxon>Pseudomonadota</taxon>
        <taxon>Gammaproteobacteria</taxon>
        <taxon>Lysobacterales</taxon>
        <taxon>Rhodanobacteraceae</taxon>
        <taxon>Rhodanobacter</taxon>
    </lineage>
</organism>
<feature type="transmembrane region" description="Helical" evidence="1">
    <location>
        <begin position="53"/>
        <end position="76"/>
    </location>
</feature>
<dbReference type="Proteomes" id="UP001596111">
    <property type="component" value="Unassembled WGS sequence"/>
</dbReference>
<keyword evidence="1" id="KW-0472">Membrane</keyword>
<evidence type="ECO:0000313" key="3">
    <source>
        <dbReference type="Proteomes" id="UP001596111"/>
    </source>
</evidence>
<evidence type="ECO:0000313" key="2">
    <source>
        <dbReference type="EMBL" id="MFC5580644.1"/>
    </source>
</evidence>
<feature type="transmembrane region" description="Helical" evidence="1">
    <location>
        <begin position="82"/>
        <end position="109"/>
    </location>
</feature>
<feature type="transmembrane region" description="Helical" evidence="1">
    <location>
        <begin position="6"/>
        <end position="25"/>
    </location>
</feature>
<comment type="caution">
    <text evidence="2">The sequence shown here is derived from an EMBL/GenBank/DDBJ whole genome shotgun (WGS) entry which is preliminary data.</text>
</comment>
<dbReference type="EMBL" id="JBHSNG010000004">
    <property type="protein sequence ID" value="MFC5580644.1"/>
    <property type="molecule type" value="Genomic_DNA"/>
</dbReference>
<evidence type="ECO:0000256" key="1">
    <source>
        <dbReference type="SAM" id="Phobius"/>
    </source>
</evidence>
<dbReference type="RefSeq" id="WP_377325308.1">
    <property type="nucleotide sequence ID" value="NZ_JBHSNG010000004.1"/>
</dbReference>
<sequence>MKSTRWRLAWPWVLLLAVALGTTWLRYGLIEPHAIGQQCDAVRAPSWCSGRQWLILGFLYHVYGVAALLAAVLALLSQHPWLAWLAAALGVFAFELYGFEIGAVALLIGCLRLLRLQARAAPVEPHRQRQQ</sequence>
<protein>
    <recommendedName>
        <fullName evidence="4">DUF2127 domain-containing protein</fullName>
    </recommendedName>
</protein>
<keyword evidence="1" id="KW-0812">Transmembrane</keyword>
<proteinExistence type="predicted"/>
<reference evidence="3" key="1">
    <citation type="journal article" date="2019" name="Int. J. Syst. Evol. Microbiol.">
        <title>The Global Catalogue of Microorganisms (GCM) 10K type strain sequencing project: providing services to taxonomists for standard genome sequencing and annotation.</title>
        <authorList>
            <consortium name="The Broad Institute Genomics Platform"/>
            <consortium name="The Broad Institute Genome Sequencing Center for Infectious Disease"/>
            <person name="Wu L."/>
            <person name="Ma J."/>
        </authorList>
    </citation>
    <scope>NUCLEOTIDE SEQUENCE [LARGE SCALE GENOMIC DNA]</scope>
    <source>
        <strain evidence="3">CGMCC 1.13587</strain>
    </source>
</reference>
<accession>A0ABW0SVK3</accession>
<evidence type="ECO:0008006" key="4">
    <source>
        <dbReference type="Google" id="ProtNLM"/>
    </source>
</evidence>
<gene>
    <name evidence="2" type="ORF">ACFPPB_05915</name>
</gene>
<keyword evidence="1" id="KW-1133">Transmembrane helix</keyword>
<name>A0ABW0SVK3_9GAMM</name>